<protein>
    <recommendedName>
        <fullName evidence="4">BZIP domain-containing protein</fullName>
    </recommendedName>
</protein>
<evidence type="ECO:0000313" key="3">
    <source>
        <dbReference type="Proteomes" id="UP001491310"/>
    </source>
</evidence>
<evidence type="ECO:0000256" key="1">
    <source>
        <dbReference type="SAM" id="MobiDB-lite"/>
    </source>
</evidence>
<name>A0ABR2YZN0_9CHLO</name>
<evidence type="ECO:0008006" key="4">
    <source>
        <dbReference type="Google" id="ProtNLM"/>
    </source>
</evidence>
<accession>A0ABR2YZN0</accession>
<organism evidence="2 3">
    <name type="scientific">Coccomyxa subellipsoidea</name>
    <dbReference type="NCBI Taxonomy" id="248742"/>
    <lineage>
        <taxon>Eukaryota</taxon>
        <taxon>Viridiplantae</taxon>
        <taxon>Chlorophyta</taxon>
        <taxon>core chlorophytes</taxon>
        <taxon>Trebouxiophyceae</taxon>
        <taxon>Trebouxiophyceae incertae sedis</taxon>
        <taxon>Coccomyxaceae</taxon>
        <taxon>Coccomyxa</taxon>
    </lineage>
</organism>
<evidence type="ECO:0000313" key="2">
    <source>
        <dbReference type="EMBL" id="KAK9917116.1"/>
    </source>
</evidence>
<feature type="region of interest" description="Disordered" evidence="1">
    <location>
        <begin position="1"/>
        <end position="121"/>
    </location>
</feature>
<reference evidence="2 3" key="1">
    <citation type="journal article" date="2024" name="Nat. Commun.">
        <title>Phylogenomics reveals the evolutionary origins of lichenization in chlorophyte algae.</title>
        <authorList>
            <person name="Puginier C."/>
            <person name="Libourel C."/>
            <person name="Otte J."/>
            <person name="Skaloud P."/>
            <person name="Haon M."/>
            <person name="Grisel S."/>
            <person name="Petersen M."/>
            <person name="Berrin J.G."/>
            <person name="Delaux P.M."/>
            <person name="Dal Grande F."/>
            <person name="Keller J."/>
        </authorList>
    </citation>
    <scope>NUCLEOTIDE SEQUENCE [LARGE SCALE GENOMIC DNA]</scope>
    <source>
        <strain evidence="2 3">SAG 216-7</strain>
    </source>
</reference>
<dbReference type="EMBL" id="JALJOT010000002">
    <property type="protein sequence ID" value="KAK9917116.1"/>
    <property type="molecule type" value="Genomic_DNA"/>
</dbReference>
<gene>
    <name evidence="2" type="ORF">WJX75_001031</name>
</gene>
<sequence>MLENDEVLPRKGRQRCARQAGPPPGSQAWRGERGQSKRGGNGRVQPIDQPRGSSSEEKEAPRANGADDVQAIREYNRRAQQKCRERQKQKLKISEEASRQPPPQPQPGPKTEAVPCQGIGQ</sequence>
<dbReference type="Proteomes" id="UP001491310">
    <property type="component" value="Unassembled WGS sequence"/>
</dbReference>
<comment type="caution">
    <text evidence="2">The sequence shown here is derived from an EMBL/GenBank/DDBJ whole genome shotgun (WGS) entry which is preliminary data.</text>
</comment>
<feature type="compositionally biased region" description="Basic and acidic residues" evidence="1">
    <location>
        <begin position="70"/>
        <end position="98"/>
    </location>
</feature>
<keyword evidence="3" id="KW-1185">Reference proteome</keyword>
<proteinExistence type="predicted"/>